<dbReference type="Gene3D" id="2.30.170.40">
    <property type="entry name" value="Ribosomal protein L28/L24"/>
    <property type="match status" value="1"/>
</dbReference>
<dbReference type="SUPFAM" id="SSF143800">
    <property type="entry name" value="L28p-like"/>
    <property type="match status" value="1"/>
</dbReference>
<dbReference type="GO" id="GO:0003735">
    <property type="term" value="F:structural constituent of ribosome"/>
    <property type="evidence" value="ECO:0007669"/>
    <property type="project" value="InterPro"/>
</dbReference>
<dbReference type="AlphaFoldDB" id="A0A835JQV6"/>
<dbReference type="PANTHER" id="PTHR13528">
    <property type="entry name" value="39S RIBOSOMAL PROTEIN L28, MITOCHONDRIAL"/>
    <property type="match status" value="1"/>
</dbReference>
<reference evidence="7 8" key="1">
    <citation type="submission" date="2020-10" db="EMBL/GenBank/DDBJ databases">
        <title>Plant Genome Project.</title>
        <authorList>
            <person name="Zhang R.-G."/>
        </authorList>
    </citation>
    <scope>NUCLEOTIDE SEQUENCE [LARGE SCALE GENOMIC DNA]</scope>
    <source>
        <strain evidence="7">FAFU-HL-1</strain>
        <tissue evidence="7">Leaf</tissue>
    </source>
</reference>
<dbReference type="InterPro" id="IPR034704">
    <property type="entry name" value="Ribosomal_bL28/bL31-like_sf"/>
</dbReference>
<evidence type="ECO:0000256" key="2">
    <source>
        <dbReference type="ARBA" id="ARBA00022980"/>
    </source>
</evidence>
<protein>
    <recommendedName>
        <fullName evidence="4">Large ribosomal subunit protein bL28c</fullName>
    </recommendedName>
    <alternativeName>
        <fullName evidence="5">50S ribosomal protein L28, chloroplastic</fullName>
    </alternativeName>
    <alternativeName>
        <fullName evidence="6">CL28</fullName>
    </alternativeName>
</protein>
<keyword evidence="8" id="KW-1185">Reference proteome</keyword>
<evidence type="ECO:0000256" key="4">
    <source>
        <dbReference type="ARBA" id="ARBA00035265"/>
    </source>
</evidence>
<dbReference type="InterPro" id="IPR037147">
    <property type="entry name" value="Ribosomal_bL28_sf"/>
</dbReference>
<comment type="caution">
    <text evidence="7">The sequence shown here is derived from an EMBL/GenBank/DDBJ whole genome shotgun (WGS) entry which is preliminary data.</text>
</comment>
<evidence type="ECO:0000256" key="6">
    <source>
        <dbReference type="ARBA" id="ARBA00082772"/>
    </source>
</evidence>
<keyword evidence="3" id="KW-0687">Ribonucleoprotein</keyword>
<dbReference type="NCBIfam" id="TIGR00009">
    <property type="entry name" value="L28"/>
    <property type="match status" value="1"/>
</dbReference>
<keyword evidence="2" id="KW-0689">Ribosomal protein</keyword>
<dbReference type="HAMAP" id="MF_00373">
    <property type="entry name" value="Ribosomal_bL28"/>
    <property type="match status" value="1"/>
</dbReference>
<dbReference type="InterPro" id="IPR026569">
    <property type="entry name" value="Ribosomal_bL28"/>
</dbReference>
<organism evidence="7 8">
    <name type="scientific">Salix dunnii</name>
    <dbReference type="NCBI Taxonomy" id="1413687"/>
    <lineage>
        <taxon>Eukaryota</taxon>
        <taxon>Viridiplantae</taxon>
        <taxon>Streptophyta</taxon>
        <taxon>Embryophyta</taxon>
        <taxon>Tracheophyta</taxon>
        <taxon>Spermatophyta</taxon>
        <taxon>Magnoliopsida</taxon>
        <taxon>eudicotyledons</taxon>
        <taxon>Gunneridae</taxon>
        <taxon>Pentapetalae</taxon>
        <taxon>rosids</taxon>
        <taxon>fabids</taxon>
        <taxon>Malpighiales</taxon>
        <taxon>Salicaceae</taxon>
        <taxon>Saliceae</taxon>
        <taxon>Salix</taxon>
    </lineage>
</organism>
<sequence length="161" mass="17622">MATTAVGVGMGGVLLGNSICFRKTQQLSISKTSPVSVSEIGFVTSQLSGIRISYNPPKPLSAPFSPALQPVTARKVSPLSLVFVCRICPFTGKKANRANKVSFSNHKTKKLQFVNLQYKRVWWEAGKRYVKLRLSTKALKTIEKNGLDAVAKKAGIDLRKK</sequence>
<dbReference type="GO" id="GO:0005840">
    <property type="term" value="C:ribosome"/>
    <property type="evidence" value="ECO:0007669"/>
    <property type="project" value="UniProtKB-KW"/>
</dbReference>
<dbReference type="EMBL" id="JADGMS010000010">
    <property type="protein sequence ID" value="KAF9673591.1"/>
    <property type="molecule type" value="Genomic_DNA"/>
</dbReference>
<evidence type="ECO:0000256" key="5">
    <source>
        <dbReference type="ARBA" id="ARBA00035447"/>
    </source>
</evidence>
<evidence type="ECO:0000256" key="3">
    <source>
        <dbReference type="ARBA" id="ARBA00023274"/>
    </source>
</evidence>
<accession>A0A835JQV6</accession>
<comment type="similarity">
    <text evidence="1">Belongs to the bacterial ribosomal protein bL28 family.</text>
</comment>
<dbReference type="InterPro" id="IPR001383">
    <property type="entry name" value="Ribosomal_bL28_bact-type"/>
</dbReference>
<evidence type="ECO:0000313" key="7">
    <source>
        <dbReference type="EMBL" id="KAF9673591.1"/>
    </source>
</evidence>
<dbReference type="GO" id="GO:0006412">
    <property type="term" value="P:translation"/>
    <property type="evidence" value="ECO:0007669"/>
    <property type="project" value="InterPro"/>
</dbReference>
<dbReference type="Pfam" id="PF00830">
    <property type="entry name" value="Ribosomal_L28"/>
    <property type="match status" value="1"/>
</dbReference>
<evidence type="ECO:0000256" key="1">
    <source>
        <dbReference type="ARBA" id="ARBA00008760"/>
    </source>
</evidence>
<name>A0A835JQV6_9ROSI</name>
<dbReference type="PANTHER" id="PTHR13528:SF2">
    <property type="entry name" value="LARGE RIBOSOMAL SUBUNIT PROTEIN BL28M"/>
    <property type="match status" value="1"/>
</dbReference>
<dbReference type="OrthoDB" id="361870at2759"/>
<dbReference type="GO" id="GO:1990904">
    <property type="term" value="C:ribonucleoprotein complex"/>
    <property type="evidence" value="ECO:0007669"/>
    <property type="project" value="UniProtKB-KW"/>
</dbReference>
<proteinExistence type="inferred from homology"/>
<dbReference type="FunFam" id="2.30.170.40:FF:000005">
    <property type="entry name" value="50S ribosomal L28, chloroplastic"/>
    <property type="match status" value="1"/>
</dbReference>
<gene>
    <name evidence="7" type="ORF">SADUNF_Sadunf10G0040100</name>
</gene>
<dbReference type="Proteomes" id="UP000657918">
    <property type="component" value="Unassembled WGS sequence"/>
</dbReference>
<evidence type="ECO:0000313" key="8">
    <source>
        <dbReference type="Proteomes" id="UP000657918"/>
    </source>
</evidence>